<dbReference type="PANTHER" id="PTHR43406">
    <property type="entry name" value="TRYPTOPHAN SYNTHASE, ALPHA CHAIN"/>
    <property type="match status" value="1"/>
</dbReference>
<accession>A0A081BGD3</accession>
<dbReference type="RefSeq" id="WP_034525960.1">
    <property type="nucleotide sequence ID" value="NZ_BBAZ01000008.1"/>
</dbReference>
<dbReference type="SUPFAM" id="SSF51366">
    <property type="entry name" value="Ribulose-phoshate binding barrel"/>
    <property type="match status" value="1"/>
</dbReference>
<dbReference type="PANTHER" id="PTHR43406:SF1">
    <property type="entry name" value="TRYPTOPHAN SYNTHASE ALPHA CHAIN, CHLOROPLASTIC"/>
    <property type="match status" value="1"/>
</dbReference>
<evidence type="ECO:0000256" key="9">
    <source>
        <dbReference type="HAMAP-Rule" id="MF_00131"/>
    </source>
</evidence>
<reference evidence="11" key="1">
    <citation type="journal article" date="2014" name="Genome Announc.">
        <title>Draft Genome Sequence of Lactobacillus oryzae Strain SG293T.</title>
        <authorList>
            <person name="Tanizawa Y."/>
            <person name="Fujisawa T."/>
            <person name="Mochizuki T."/>
            <person name="Kaminuma E."/>
            <person name="Nakamura Y."/>
            <person name="Tohno M."/>
        </authorList>
    </citation>
    <scope>NUCLEOTIDE SEQUENCE [LARGE SCALE GENOMIC DNA]</scope>
    <source>
        <strain evidence="11">SG293</strain>
    </source>
</reference>
<dbReference type="EC" id="4.2.1.20" evidence="9"/>
<dbReference type="InterPro" id="IPR011060">
    <property type="entry name" value="RibuloseP-bd_barrel"/>
</dbReference>
<proteinExistence type="inferred from homology"/>
<dbReference type="CDD" id="cd04724">
    <property type="entry name" value="Tryptophan_synthase_alpha"/>
    <property type="match status" value="1"/>
</dbReference>
<sequence>MTKLNEAFKNHKALIPFVVAGDPDFEGTVSNVIALAEAGADVVELGIPFSDPVADGPVIQAGYLRAFDQGVTVERIFQMVTAIREQTQVPLVFLTYINIPFKYGYEAFCERFEQLNISGLVIPDLPYESRDELAPIAEKHGIALVPLITLTSGARIPMIAKAATGFIYMVSSMGVTGTRDSFTKALGETVTEIRRYTDVPIAIGFGIHTPEQAHELSQISDGVIVGSAMVDIVGKDGQNAPKELLLYTKALLTAIDQPVEV</sequence>
<evidence type="ECO:0000313" key="11">
    <source>
        <dbReference type="EMBL" id="GAK47101.1"/>
    </source>
</evidence>
<feature type="active site" description="Proton acceptor" evidence="9">
    <location>
        <position position="55"/>
    </location>
</feature>
<dbReference type="InterPro" id="IPR013785">
    <property type="entry name" value="Aldolase_TIM"/>
</dbReference>
<comment type="catalytic activity">
    <reaction evidence="8 9">
        <text>(1S,2R)-1-C-(indol-3-yl)glycerol 3-phosphate + L-serine = D-glyceraldehyde 3-phosphate + L-tryptophan + H2O</text>
        <dbReference type="Rhea" id="RHEA:10532"/>
        <dbReference type="ChEBI" id="CHEBI:15377"/>
        <dbReference type="ChEBI" id="CHEBI:33384"/>
        <dbReference type="ChEBI" id="CHEBI:57912"/>
        <dbReference type="ChEBI" id="CHEBI:58866"/>
        <dbReference type="ChEBI" id="CHEBI:59776"/>
        <dbReference type="EC" id="4.2.1.20"/>
    </reaction>
</comment>
<dbReference type="FunFam" id="3.20.20.70:FF:000037">
    <property type="entry name" value="Tryptophan synthase alpha chain"/>
    <property type="match status" value="1"/>
</dbReference>
<dbReference type="InterPro" id="IPR018204">
    <property type="entry name" value="Trp_synthase_alpha_AS"/>
</dbReference>
<evidence type="ECO:0000256" key="3">
    <source>
        <dbReference type="ARBA" id="ARBA00011270"/>
    </source>
</evidence>
<dbReference type="UniPathway" id="UPA00035">
    <property type="reaction ID" value="UER00044"/>
</dbReference>
<dbReference type="GO" id="GO:0004834">
    <property type="term" value="F:tryptophan synthase activity"/>
    <property type="evidence" value="ECO:0007669"/>
    <property type="project" value="UniProtKB-UniRule"/>
</dbReference>
<evidence type="ECO:0000256" key="6">
    <source>
        <dbReference type="ARBA" id="ARBA00023141"/>
    </source>
</evidence>
<dbReference type="AlphaFoldDB" id="A0A081BGD3"/>
<keyword evidence="4 9" id="KW-0028">Amino-acid biosynthesis</keyword>
<dbReference type="eggNOG" id="COG0159">
    <property type="taxonomic scope" value="Bacteria"/>
</dbReference>
<protein>
    <recommendedName>
        <fullName evidence="9">Tryptophan synthase alpha chain</fullName>
        <ecNumber evidence="9">4.2.1.20</ecNumber>
    </recommendedName>
</protein>
<name>A0A081BGD3_9LACO</name>
<dbReference type="Gene3D" id="3.20.20.70">
    <property type="entry name" value="Aldolase class I"/>
    <property type="match status" value="1"/>
</dbReference>
<comment type="pathway">
    <text evidence="2 9">Amino-acid biosynthesis; L-tryptophan biosynthesis; L-tryptophan from chorismate: step 5/5.</text>
</comment>
<evidence type="ECO:0000256" key="7">
    <source>
        <dbReference type="ARBA" id="ARBA00023239"/>
    </source>
</evidence>
<evidence type="ECO:0000256" key="8">
    <source>
        <dbReference type="ARBA" id="ARBA00049047"/>
    </source>
</evidence>
<dbReference type="GO" id="GO:0005829">
    <property type="term" value="C:cytosol"/>
    <property type="evidence" value="ECO:0007669"/>
    <property type="project" value="TreeGrafter"/>
</dbReference>
<dbReference type="Proteomes" id="UP000028700">
    <property type="component" value="Unassembled WGS sequence"/>
</dbReference>
<dbReference type="EMBL" id="BBJM01000002">
    <property type="protein sequence ID" value="GAK47101.1"/>
    <property type="molecule type" value="Genomic_DNA"/>
</dbReference>
<evidence type="ECO:0000256" key="1">
    <source>
        <dbReference type="ARBA" id="ARBA00003365"/>
    </source>
</evidence>
<dbReference type="PROSITE" id="PS00167">
    <property type="entry name" value="TRP_SYNTHASE_ALPHA"/>
    <property type="match status" value="1"/>
</dbReference>
<evidence type="ECO:0000256" key="5">
    <source>
        <dbReference type="ARBA" id="ARBA00022822"/>
    </source>
</evidence>
<evidence type="ECO:0000256" key="2">
    <source>
        <dbReference type="ARBA" id="ARBA00004733"/>
    </source>
</evidence>
<dbReference type="NCBIfam" id="TIGR00262">
    <property type="entry name" value="trpA"/>
    <property type="match status" value="1"/>
</dbReference>
<evidence type="ECO:0000256" key="4">
    <source>
        <dbReference type="ARBA" id="ARBA00022605"/>
    </source>
</evidence>
<evidence type="ECO:0000313" key="12">
    <source>
        <dbReference type="Proteomes" id="UP000028700"/>
    </source>
</evidence>
<comment type="caution">
    <text evidence="11">The sequence shown here is derived from an EMBL/GenBank/DDBJ whole genome shotgun (WGS) entry which is preliminary data.</text>
</comment>
<dbReference type="InterPro" id="IPR002028">
    <property type="entry name" value="Trp_synthase_suA"/>
</dbReference>
<dbReference type="HAMAP" id="MF_00131">
    <property type="entry name" value="Trp_synth_alpha"/>
    <property type="match status" value="1"/>
</dbReference>
<comment type="function">
    <text evidence="1 9">The alpha subunit is responsible for the aldol cleavage of indoleglycerol phosphate to indole and glyceraldehyde 3-phosphate.</text>
</comment>
<comment type="subunit">
    <text evidence="3 9">Tetramer of two alpha and two beta chains.</text>
</comment>
<keyword evidence="6 9" id="KW-0057">Aromatic amino acid biosynthesis</keyword>
<keyword evidence="7 9" id="KW-0456">Lyase</keyword>
<keyword evidence="5 9" id="KW-0822">Tryptophan biosynthesis</keyword>
<keyword evidence="12" id="KW-1185">Reference proteome</keyword>
<organism evidence="11 12">
    <name type="scientific">Secundilactobacillus oryzae JCM 18671</name>
    <dbReference type="NCBI Taxonomy" id="1291743"/>
    <lineage>
        <taxon>Bacteria</taxon>
        <taxon>Bacillati</taxon>
        <taxon>Bacillota</taxon>
        <taxon>Bacilli</taxon>
        <taxon>Lactobacillales</taxon>
        <taxon>Lactobacillaceae</taxon>
        <taxon>Secundilactobacillus</taxon>
    </lineage>
</organism>
<dbReference type="Pfam" id="PF00290">
    <property type="entry name" value="Trp_syntA"/>
    <property type="match status" value="1"/>
</dbReference>
<dbReference type="OrthoDB" id="9804578at2"/>
<gene>
    <name evidence="9 11" type="primary">trpA</name>
    <name evidence="11" type="ORF">LOSG293_020390</name>
</gene>
<dbReference type="STRING" id="1291743.LOSG293_020390"/>
<comment type="similarity">
    <text evidence="9 10">Belongs to the TrpA family.</text>
</comment>
<evidence type="ECO:0000256" key="10">
    <source>
        <dbReference type="RuleBase" id="RU003662"/>
    </source>
</evidence>
<feature type="active site" description="Proton acceptor" evidence="9">
    <location>
        <position position="44"/>
    </location>
</feature>